<reference evidence="4" key="1">
    <citation type="journal article" date="2019" name="Int. J. Syst. Evol. Microbiol.">
        <title>The Global Catalogue of Microorganisms (GCM) 10K type strain sequencing project: providing services to taxonomists for standard genome sequencing and annotation.</title>
        <authorList>
            <consortium name="The Broad Institute Genomics Platform"/>
            <consortium name="The Broad Institute Genome Sequencing Center for Infectious Disease"/>
            <person name="Wu L."/>
            <person name="Ma J."/>
        </authorList>
    </citation>
    <scope>NUCLEOTIDE SEQUENCE [LARGE SCALE GENOMIC DNA]</scope>
    <source>
        <strain evidence="4">JCM 17688</strain>
    </source>
</reference>
<protein>
    <submittedName>
        <fullName evidence="3">SWIM zinc finger family protein</fullName>
    </submittedName>
</protein>
<proteinExistence type="predicted"/>
<dbReference type="PANTHER" id="PTHR38133">
    <property type="entry name" value="SLR1429 PROTEIN"/>
    <property type="match status" value="1"/>
</dbReference>
<organism evidence="3 4">
    <name type="scientific">Tsukamurella soli</name>
    <dbReference type="NCBI Taxonomy" id="644556"/>
    <lineage>
        <taxon>Bacteria</taxon>
        <taxon>Bacillati</taxon>
        <taxon>Actinomycetota</taxon>
        <taxon>Actinomycetes</taxon>
        <taxon>Mycobacteriales</taxon>
        <taxon>Tsukamurellaceae</taxon>
        <taxon>Tsukamurella</taxon>
    </lineage>
</organism>
<name>A0ABP8JSS6_9ACTN</name>
<dbReference type="Proteomes" id="UP001500635">
    <property type="component" value="Unassembled WGS sequence"/>
</dbReference>
<gene>
    <name evidence="3" type="ORF">GCM10023147_28080</name>
</gene>
<dbReference type="PROSITE" id="PS50966">
    <property type="entry name" value="ZF_SWIM"/>
    <property type="match status" value="1"/>
</dbReference>
<dbReference type="RefSeq" id="WP_344996859.1">
    <property type="nucleotide sequence ID" value="NZ_BAABFR010000041.1"/>
</dbReference>
<evidence type="ECO:0000256" key="1">
    <source>
        <dbReference type="PROSITE-ProRule" id="PRU00325"/>
    </source>
</evidence>
<evidence type="ECO:0000313" key="3">
    <source>
        <dbReference type="EMBL" id="GAA4395172.1"/>
    </source>
</evidence>
<dbReference type="PANTHER" id="PTHR38133:SF1">
    <property type="entry name" value="SLR1429 PROTEIN"/>
    <property type="match status" value="1"/>
</dbReference>
<dbReference type="EMBL" id="BAABFR010000041">
    <property type="protein sequence ID" value="GAA4395172.1"/>
    <property type="molecule type" value="Genomic_DNA"/>
</dbReference>
<keyword evidence="1" id="KW-0863">Zinc-finger</keyword>
<dbReference type="InterPro" id="IPR007527">
    <property type="entry name" value="Znf_SWIM"/>
</dbReference>
<keyword evidence="1" id="KW-0862">Zinc</keyword>
<accession>A0ABP8JSS6</accession>
<dbReference type="Pfam" id="PF04434">
    <property type="entry name" value="SWIM"/>
    <property type="match status" value="1"/>
</dbReference>
<sequence length="290" mass="31168">MSPSRGGGWYPPASKPRAVQGGLAARSRRGAISQTWWSERFIAVLEGMGMGSRLQRGKAYARKGQVVSLDIAPGAVDAAVQGSRARPYRVRIGIAAFGKEQWRRVEQHLAENAWYAAKLLAGEMPDDIEELFAAVGLSLFPARANDLTLDCSCPDFAVPCKHLAAVFYLLAEAFDDDPFAILAWRGREREDLLDNVRAARGGVDEAEAADRATPLEDLLDRFYERVAPVHLPAASVAVPTALLDQLPGVDVTVRGASLVDVLRPLYLALGAADDPAEAADPDEPAPSADP</sequence>
<evidence type="ECO:0000259" key="2">
    <source>
        <dbReference type="PROSITE" id="PS50966"/>
    </source>
</evidence>
<evidence type="ECO:0000313" key="4">
    <source>
        <dbReference type="Proteomes" id="UP001500635"/>
    </source>
</evidence>
<comment type="caution">
    <text evidence="3">The sequence shown here is derived from an EMBL/GenBank/DDBJ whole genome shotgun (WGS) entry which is preliminary data.</text>
</comment>
<keyword evidence="1" id="KW-0479">Metal-binding</keyword>
<keyword evidence="4" id="KW-1185">Reference proteome</keyword>
<feature type="domain" description="SWIM-type" evidence="2">
    <location>
        <begin position="140"/>
        <end position="171"/>
    </location>
</feature>